<evidence type="ECO:0000313" key="2">
    <source>
        <dbReference type="EMBL" id="MBA4644078.1"/>
    </source>
</evidence>
<reference evidence="2" key="2">
    <citation type="submission" date="2020-07" db="EMBL/GenBank/DDBJ databases">
        <authorList>
            <person name="Vera ALvarez R."/>
            <person name="Arias-Moreno D.M."/>
            <person name="Jimenez-Jacinto V."/>
            <person name="Jimenez-Bremont J.F."/>
            <person name="Swaminathan K."/>
            <person name="Moose S.P."/>
            <person name="Guerrero-Gonzalez M.L."/>
            <person name="Marino-Ramirez L."/>
            <person name="Landsman D."/>
            <person name="Rodriguez-Kessler M."/>
            <person name="Delgado-Sanchez P."/>
        </authorList>
    </citation>
    <scope>NUCLEOTIDE SEQUENCE</scope>
    <source>
        <tissue evidence="2">Cladode</tissue>
    </source>
</reference>
<accession>A0A7C8ZID9</accession>
<dbReference type="AlphaFoldDB" id="A0A7C8ZID9"/>
<name>A0A7C8ZID9_OPUST</name>
<sequence length="106" mass="12292">MTIEGLWQSKNCYNQTSRAAILLMLLLGKSGRIGRISSSSWDYDLWCYIKVSRHQEQTRYKIEDGSDPGERELEFLRSSQRIYPTPSLLDENPFPHHSKSLSNSQI</sequence>
<organism evidence="2">
    <name type="scientific">Opuntia streptacantha</name>
    <name type="common">Prickly pear cactus</name>
    <name type="synonym">Opuntia cardona</name>
    <dbReference type="NCBI Taxonomy" id="393608"/>
    <lineage>
        <taxon>Eukaryota</taxon>
        <taxon>Viridiplantae</taxon>
        <taxon>Streptophyta</taxon>
        <taxon>Embryophyta</taxon>
        <taxon>Tracheophyta</taxon>
        <taxon>Spermatophyta</taxon>
        <taxon>Magnoliopsida</taxon>
        <taxon>eudicotyledons</taxon>
        <taxon>Gunneridae</taxon>
        <taxon>Pentapetalae</taxon>
        <taxon>Caryophyllales</taxon>
        <taxon>Cactineae</taxon>
        <taxon>Cactaceae</taxon>
        <taxon>Opuntioideae</taxon>
        <taxon>Opuntia</taxon>
    </lineage>
</organism>
<reference evidence="2" key="1">
    <citation type="journal article" date="2013" name="J. Plant Res.">
        <title>Effect of fungi and light on seed germination of three Opuntia species from semiarid lands of central Mexico.</title>
        <authorList>
            <person name="Delgado-Sanchez P."/>
            <person name="Jimenez-Bremont J.F."/>
            <person name="Guerrero-Gonzalez Mde L."/>
            <person name="Flores J."/>
        </authorList>
    </citation>
    <scope>NUCLEOTIDE SEQUENCE</scope>
    <source>
        <tissue evidence="2">Cladode</tissue>
    </source>
</reference>
<protein>
    <submittedName>
        <fullName evidence="2">Uncharacterized protein</fullName>
    </submittedName>
</protein>
<dbReference type="EMBL" id="GISG01136353">
    <property type="protein sequence ID" value="MBA4644078.1"/>
    <property type="molecule type" value="Transcribed_RNA"/>
</dbReference>
<feature type="region of interest" description="Disordered" evidence="1">
    <location>
        <begin position="86"/>
        <end position="106"/>
    </location>
</feature>
<proteinExistence type="predicted"/>
<evidence type="ECO:0000256" key="1">
    <source>
        <dbReference type="SAM" id="MobiDB-lite"/>
    </source>
</evidence>